<dbReference type="GO" id="GO:0042302">
    <property type="term" value="F:structural constituent of cuticle"/>
    <property type="evidence" value="ECO:0007669"/>
    <property type="project" value="InterPro"/>
</dbReference>
<reference evidence="5" key="1">
    <citation type="submission" date="2022-10" db="EMBL/GenBank/DDBJ databases">
        <title>Genome assembly of Pristionchus species.</title>
        <authorList>
            <person name="Yoshida K."/>
            <person name="Sommer R.J."/>
        </authorList>
    </citation>
    <scope>NUCLEOTIDE SEQUENCE [LARGE SCALE GENOMIC DNA]</scope>
    <source>
        <strain evidence="5">RS5460</strain>
    </source>
</reference>
<name>A0AAN5DES4_9BILA</name>
<dbReference type="InterPro" id="IPR002486">
    <property type="entry name" value="Col_cuticle_N"/>
</dbReference>
<keyword evidence="1" id="KW-0677">Repeat</keyword>
<feature type="domain" description="Nematode cuticle collagen N-terminal" evidence="3">
    <location>
        <begin position="56"/>
        <end position="108"/>
    </location>
</feature>
<accession>A0AAN5DES4</accession>
<evidence type="ECO:0000259" key="3">
    <source>
        <dbReference type="SMART" id="SM01088"/>
    </source>
</evidence>
<dbReference type="EMBL" id="BTRK01000006">
    <property type="protein sequence ID" value="GMR62223.1"/>
    <property type="molecule type" value="Genomic_DNA"/>
</dbReference>
<evidence type="ECO:0000313" key="4">
    <source>
        <dbReference type="EMBL" id="GMR62223.1"/>
    </source>
</evidence>
<proteinExistence type="predicted"/>
<dbReference type="AlphaFoldDB" id="A0AAN5DES4"/>
<keyword evidence="5" id="KW-1185">Reference proteome</keyword>
<keyword evidence="2" id="KW-1133">Transmembrane helix</keyword>
<organism evidence="4 5">
    <name type="scientific">Pristionchus mayeri</name>
    <dbReference type="NCBI Taxonomy" id="1317129"/>
    <lineage>
        <taxon>Eukaryota</taxon>
        <taxon>Metazoa</taxon>
        <taxon>Ecdysozoa</taxon>
        <taxon>Nematoda</taxon>
        <taxon>Chromadorea</taxon>
        <taxon>Rhabditida</taxon>
        <taxon>Rhabditina</taxon>
        <taxon>Diplogasteromorpha</taxon>
        <taxon>Diplogasteroidea</taxon>
        <taxon>Neodiplogasteridae</taxon>
        <taxon>Pristionchus</taxon>
    </lineage>
</organism>
<gene>
    <name evidence="4" type="ORF">PMAYCL1PPCAC_32418</name>
</gene>
<protein>
    <recommendedName>
        <fullName evidence="3">Nematode cuticle collagen N-terminal domain-containing protein</fullName>
    </recommendedName>
</protein>
<dbReference type="Pfam" id="PF01484">
    <property type="entry name" value="Col_cuticle_N"/>
    <property type="match status" value="1"/>
</dbReference>
<evidence type="ECO:0000256" key="1">
    <source>
        <dbReference type="ARBA" id="ARBA00022737"/>
    </source>
</evidence>
<feature type="non-terminal residue" evidence="4">
    <location>
        <position position="1"/>
    </location>
</feature>
<evidence type="ECO:0000256" key="2">
    <source>
        <dbReference type="SAM" id="Phobius"/>
    </source>
</evidence>
<evidence type="ECO:0000313" key="5">
    <source>
        <dbReference type="Proteomes" id="UP001328107"/>
    </source>
</evidence>
<dbReference type="SMART" id="SM01088">
    <property type="entry name" value="Col_cuticle_N"/>
    <property type="match status" value="1"/>
</dbReference>
<feature type="non-terminal residue" evidence="4">
    <location>
        <position position="192"/>
    </location>
</feature>
<keyword evidence="2" id="KW-0472">Membrane</keyword>
<comment type="caution">
    <text evidence="4">The sequence shown here is derived from an EMBL/GenBank/DDBJ whole genome shotgun (WGS) entry which is preliminary data.</text>
</comment>
<feature type="transmembrane region" description="Helical" evidence="2">
    <location>
        <begin position="57"/>
        <end position="78"/>
    </location>
</feature>
<sequence>RKGNWNQYTYKCNHEWNKGVYLTLEYINGQETVPFTSMTTSMDPKEAYNKERSLRRVTFLSVAVSTACVIMAIVVVPMCFHYSTMVHTNIQAEVDFCIERSSGIWRKFESLEYASGRARRNTFEDHQKMHLNVIERHIRRMAAMQRALALGAGAYDAAGAGAPPPEIVASGYSSPGAAAAAGGGGSCCSCGM</sequence>
<keyword evidence="2" id="KW-0812">Transmembrane</keyword>
<dbReference type="Proteomes" id="UP001328107">
    <property type="component" value="Unassembled WGS sequence"/>
</dbReference>